<evidence type="ECO:0000256" key="6">
    <source>
        <dbReference type="ARBA" id="ARBA00022729"/>
    </source>
</evidence>
<dbReference type="GO" id="GO:0009279">
    <property type="term" value="C:cell outer membrane"/>
    <property type="evidence" value="ECO:0007669"/>
    <property type="project" value="UniProtKB-SubCell"/>
</dbReference>
<evidence type="ECO:0000313" key="11">
    <source>
        <dbReference type="EMBL" id="AFC85784.1"/>
    </source>
</evidence>
<keyword evidence="3" id="KW-0813">Transport</keyword>
<dbReference type="Gene3D" id="2.60.40.3110">
    <property type="match status" value="1"/>
</dbReference>
<keyword evidence="5" id="KW-0812">Transmembrane</keyword>
<keyword evidence="6" id="KW-0732">Signal</keyword>
<dbReference type="Gene3D" id="3.10.20.410">
    <property type="match status" value="1"/>
</dbReference>
<keyword evidence="7" id="KW-0472">Membrane</keyword>
<evidence type="ECO:0000256" key="1">
    <source>
        <dbReference type="ARBA" id="ARBA00004571"/>
    </source>
</evidence>
<dbReference type="InterPro" id="IPR025949">
    <property type="entry name" value="PapC-like_C"/>
</dbReference>
<keyword evidence="12" id="KW-1185">Reference proteome</keyword>
<evidence type="ECO:0000256" key="3">
    <source>
        <dbReference type="ARBA" id="ARBA00022448"/>
    </source>
</evidence>
<dbReference type="Proteomes" id="UP000005234">
    <property type="component" value="Chromosome"/>
</dbReference>
<dbReference type="InterPro" id="IPR000015">
    <property type="entry name" value="Fimb_usher"/>
</dbReference>
<feature type="domain" description="PapC-like C-terminal" evidence="9">
    <location>
        <begin position="829"/>
        <end position="893"/>
    </location>
</feature>
<evidence type="ECO:0000256" key="4">
    <source>
        <dbReference type="ARBA" id="ARBA00022452"/>
    </source>
</evidence>
<reference evidence="11" key="1">
    <citation type="submission" date="2012-02" db="EMBL/GenBank/DDBJ databases">
        <title>The complete genome of Frateuria aurantia DSM 6220.</title>
        <authorList>
            <consortium name="US DOE Joint Genome Institute (JGI-PGF)"/>
            <person name="Lucas S."/>
            <person name="Copeland A."/>
            <person name="Lapidus A."/>
            <person name="Glavina del Rio T."/>
            <person name="Dalin E."/>
            <person name="Tice H."/>
            <person name="Bruce D."/>
            <person name="Goodwin L."/>
            <person name="Pitluck S."/>
            <person name="Peters L."/>
            <person name="Ovchinnikova G."/>
            <person name="Teshima H."/>
            <person name="Kyrpides N."/>
            <person name="Mavromatis K."/>
            <person name="Ivanova N."/>
            <person name="Brettin T."/>
            <person name="Detter J.C."/>
            <person name="Han C."/>
            <person name="Larimer F."/>
            <person name="Land M."/>
            <person name="Hauser L."/>
            <person name="Markowitz V."/>
            <person name="Cheng J.-F."/>
            <person name="Hugenholtz P."/>
            <person name="Woyke T."/>
            <person name="Wu D."/>
            <person name="Brambilla E."/>
            <person name="Klenk H.-P."/>
            <person name="Eisen J.A."/>
        </authorList>
    </citation>
    <scope>NUCLEOTIDE SEQUENCE</scope>
    <source>
        <strain evidence="11">DSM 6220</strain>
    </source>
</reference>
<dbReference type="InterPro" id="IPR037224">
    <property type="entry name" value="PapC_N_sf"/>
</dbReference>
<evidence type="ECO:0000313" key="12">
    <source>
        <dbReference type="Proteomes" id="UP000005234"/>
    </source>
</evidence>
<dbReference type="STRING" id="767434.Fraau_1351"/>
<feature type="domain" description="PapC N-terminal" evidence="10">
    <location>
        <begin position="70"/>
        <end position="214"/>
    </location>
</feature>
<protein>
    <submittedName>
        <fullName evidence="11">P pilus assembly protein, porin PapC</fullName>
    </submittedName>
</protein>
<dbReference type="InterPro" id="IPR043142">
    <property type="entry name" value="PapC-like_C_sf"/>
</dbReference>
<evidence type="ECO:0000256" key="7">
    <source>
        <dbReference type="ARBA" id="ARBA00023136"/>
    </source>
</evidence>
<dbReference type="AlphaFoldDB" id="H8L5I3"/>
<comment type="similarity">
    <text evidence="2">Belongs to the fimbrial export usher family.</text>
</comment>
<dbReference type="GO" id="GO:0009297">
    <property type="term" value="P:pilus assembly"/>
    <property type="evidence" value="ECO:0007669"/>
    <property type="project" value="InterPro"/>
</dbReference>
<dbReference type="Pfam" id="PF13953">
    <property type="entry name" value="PapC_C"/>
    <property type="match status" value="1"/>
</dbReference>
<dbReference type="eggNOG" id="COG3188">
    <property type="taxonomic scope" value="Bacteria"/>
</dbReference>
<dbReference type="InterPro" id="IPR042186">
    <property type="entry name" value="FimD_plug_dom"/>
</dbReference>
<keyword evidence="8" id="KW-0998">Cell outer membrane</keyword>
<dbReference type="InterPro" id="IPR025885">
    <property type="entry name" value="PapC_N"/>
</dbReference>
<dbReference type="HOGENOM" id="CLU_009120_1_0_6"/>
<evidence type="ECO:0000256" key="5">
    <source>
        <dbReference type="ARBA" id="ARBA00022692"/>
    </source>
</evidence>
<organism evidence="11 12">
    <name type="scientific">Frateuria aurantia (strain ATCC 33424 / DSM 6220 / KCTC 2777 / LMG 1558 / NBRC 3245 / NCIMB 13370)</name>
    <name type="common">Acetobacter aurantius</name>
    <dbReference type="NCBI Taxonomy" id="767434"/>
    <lineage>
        <taxon>Bacteria</taxon>
        <taxon>Pseudomonadati</taxon>
        <taxon>Pseudomonadota</taxon>
        <taxon>Gammaproteobacteria</taxon>
        <taxon>Lysobacterales</taxon>
        <taxon>Rhodanobacteraceae</taxon>
        <taxon>Frateuria</taxon>
    </lineage>
</organism>
<evidence type="ECO:0000256" key="8">
    <source>
        <dbReference type="ARBA" id="ARBA00023237"/>
    </source>
</evidence>
<dbReference type="KEGG" id="fau:Fraau_1351"/>
<gene>
    <name evidence="11" type="ordered locus">Fraau_1351</name>
</gene>
<accession>H8L5I3</accession>
<dbReference type="GO" id="GO:0015473">
    <property type="term" value="F:fimbrial usher porin activity"/>
    <property type="evidence" value="ECO:0007669"/>
    <property type="project" value="InterPro"/>
</dbReference>
<dbReference type="EMBL" id="CP003350">
    <property type="protein sequence ID" value="AFC85784.1"/>
    <property type="molecule type" value="Genomic_DNA"/>
</dbReference>
<sequence>MRPADGPGDRQRSKRHRVRGLRDLLWGAMVMGAIPAEASAGDTARHVPAMVDMVEVDVTNPDVAADDAVFDRQLLSGHRGDGLDLSRFERGHPVLAGLYDLDIQLADTWLGRAAVRFAILPGHRDAVACMSRSLLEQLHLRPPTAVAAALDRPGSCVEIGQVFPAAQAVPDMADLRLQLSVPQVYLAQPARGYVSPGQWDQGVPAALLNYNFNAYRSSHQGVVQTSAYLALGSGLNLAGWHLRHDASVSWMSVRGPAAVLHWQNIDLYARHDLPAWRAQLTLGDSYTDGQVFDSFGIRGVQLATDDRMLPDSLRGYAPVIRGVASSNARVVISQRGLQIYQATVAPGPFAIRDLYPTGYGGSLDVVVTEADGSLHRFSVPYASVAQLLRPGISRFDIAAGQLRDLSLQHRPWLLQGSYQRGFSNRLTAYAGAVGASGYMAGLLGAAFNTRFGALALDITHARTGLLGEASHSGQSVRLSYSKLVPGTDTSFSVMAYRYSGSGYFSLADAALARDSVQSRRPFPGQGAEGIWNAGTAAVDGTWLAGQATQTAAVSAASSGWTARSLQRARSTFSLSLSQPLGLRGGSLYANVSAHDYWGRPGTDAQFQMGYSNRLWRFSYNLSATRTRDWLARNVNELMLNVTLPLGSGGRAPSLGLNLAREAGRLAPQLMLNGSLGERSQFSYGASAAEGDGGGVATINGGWRGGYGAAALSYGRGPGFSQSSVGLAGTVVAHPGGITLGQLAGDTLAIVHAEGARGASVLNMAGARIDRGGYALVPYLTPYNLNVIQLDPKGLPLDVELQSSGAQVAPHAGAVVMVVIKTRSGRTAFVRLHQAGGGLVPFGTGLVDAGGHSLGVVGQSGLALVRGLADHGRLYAHWRTDEGVLHDCAFDYRYRKPRRSGRRPFESVLDLVCVAVRAAGARGKEGL</sequence>
<comment type="subcellular location">
    <subcellularLocation>
        <location evidence="1">Cell outer membrane</location>
        <topology evidence="1">Multi-pass membrane protein</topology>
    </subcellularLocation>
</comment>
<keyword evidence="4" id="KW-1134">Transmembrane beta strand</keyword>
<dbReference type="PANTHER" id="PTHR30451:SF20">
    <property type="entry name" value="FIMBRIAE USHER"/>
    <property type="match status" value="1"/>
</dbReference>
<dbReference type="Gene3D" id="2.60.40.2070">
    <property type="match status" value="1"/>
</dbReference>
<evidence type="ECO:0000259" key="10">
    <source>
        <dbReference type="Pfam" id="PF13954"/>
    </source>
</evidence>
<dbReference type="FunFam" id="2.60.40.3110:FF:000001">
    <property type="entry name" value="Putative fimbrial outer membrane usher"/>
    <property type="match status" value="1"/>
</dbReference>
<evidence type="ECO:0000259" key="9">
    <source>
        <dbReference type="Pfam" id="PF13953"/>
    </source>
</evidence>
<dbReference type="Pfam" id="PF13954">
    <property type="entry name" value="PapC_N"/>
    <property type="match status" value="1"/>
</dbReference>
<name>H8L5I3_FRAAD</name>
<dbReference type="PANTHER" id="PTHR30451">
    <property type="entry name" value="OUTER MEMBRANE USHER PROTEIN"/>
    <property type="match status" value="1"/>
</dbReference>
<dbReference type="SUPFAM" id="SSF141729">
    <property type="entry name" value="FimD N-terminal domain-like"/>
    <property type="match status" value="1"/>
</dbReference>
<evidence type="ECO:0000256" key="2">
    <source>
        <dbReference type="ARBA" id="ARBA00008064"/>
    </source>
</evidence>
<dbReference type="Gene3D" id="2.60.40.2610">
    <property type="entry name" value="Outer membrane usher protein FimD, plug domain"/>
    <property type="match status" value="1"/>
</dbReference>
<proteinExistence type="inferred from homology"/>
<dbReference type="Pfam" id="PF00577">
    <property type="entry name" value="Usher"/>
    <property type="match status" value="1"/>
</dbReference>